<gene>
    <name evidence="11" type="primary">aroC</name>
    <name evidence="13" type="ORF">BET03_00120</name>
</gene>
<dbReference type="OrthoDB" id="9771806at2"/>
<dbReference type="GO" id="GO:0009423">
    <property type="term" value="P:chorismate biosynthetic process"/>
    <property type="evidence" value="ECO:0007669"/>
    <property type="project" value="UniProtKB-UniRule"/>
</dbReference>
<comment type="pathway">
    <text evidence="1 11 12">Metabolic intermediate biosynthesis; chorismate biosynthesis; chorismate from D-erythrose 4-phosphate and phosphoenolpyruvate: step 7/7.</text>
</comment>
<dbReference type="EMBL" id="MCIB01000001">
    <property type="protein sequence ID" value="RKD34274.1"/>
    <property type="molecule type" value="Genomic_DNA"/>
</dbReference>
<comment type="caution">
    <text evidence="13">The sequence shown here is derived from an EMBL/GenBank/DDBJ whole genome shotgun (WGS) entry which is preliminary data.</text>
</comment>
<dbReference type="Gene3D" id="3.60.150.10">
    <property type="entry name" value="Chorismate synthase AroC"/>
    <property type="match status" value="1"/>
</dbReference>
<evidence type="ECO:0000256" key="5">
    <source>
        <dbReference type="ARBA" id="ARBA00022630"/>
    </source>
</evidence>
<dbReference type="GO" id="GO:0004107">
    <property type="term" value="F:chorismate synthase activity"/>
    <property type="evidence" value="ECO:0007669"/>
    <property type="project" value="UniProtKB-UniRule"/>
</dbReference>
<keyword evidence="8 11" id="KW-0521">NADP</keyword>
<dbReference type="NCBIfam" id="NF003793">
    <property type="entry name" value="PRK05382.1"/>
    <property type="match status" value="1"/>
</dbReference>
<evidence type="ECO:0000256" key="3">
    <source>
        <dbReference type="ARBA" id="ARBA00013036"/>
    </source>
</evidence>
<dbReference type="InterPro" id="IPR000453">
    <property type="entry name" value="Chorismate_synth"/>
</dbReference>
<sequence>MLKFLTAGESHGKGLVGIIEGLPANLNIDIEFINNELKRRQKGYGRGKRMDIERDKIEIISGIRNGKTLGSPIAMIIKNRDWENWKEIMDVENIRLPKEKIVTRPRPGHGDLAGAIKYNHKDIRNILERASARETAMRVAVGSIAKQLLKAFDIEIYSHVIQIGKVKVETKNINKEQLEMADRSPVRVLDKQAENQIITEIDKTKEKGDTLGGLFEVVAYNVPIGLGSHVNWDRKLDGKIAQGMMSLQGVKGVEIGMGFESARRLGSEVHDEIYYENQYYRKTNNAGGIEAGISNGNNIIVKCAMKPIPSLGSPLNSVDMETKKAFEAQKERADVCAVPSASIVAEHILAWILANEITIKFGGDSISEMKDNYNRYIDYVNSR</sequence>
<dbReference type="InterPro" id="IPR020541">
    <property type="entry name" value="Chorismate_synthase_CS"/>
</dbReference>
<name>A0A419T9W1_9FIRM</name>
<feature type="binding site" evidence="11">
    <location>
        <position position="40"/>
    </location>
    <ligand>
        <name>NADP(+)</name>
        <dbReference type="ChEBI" id="CHEBI:58349"/>
    </ligand>
</feature>
<dbReference type="PROSITE" id="PS00787">
    <property type="entry name" value="CHORISMATE_SYNTHASE_1"/>
    <property type="match status" value="1"/>
</dbReference>
<evidence type="ECO:0000313" key="14">
    <source>
        <dbReference type="Proteomes" id="UP000284177"/>
    </source>
</evidence>
<reference evidence="13 14" key="1">
    <citation type="submission" date="2016-08" db="EMBL/GenBank/DDBJ databases">
        <title>Novel Firmicutes and Novel Genomes.</title>
        <authorList>
            <person name="Poppleton D.I."/>
            <person name="Gribaldo S."/>
        </authorList>
    </citation>
    <scope>NUCLEOTIDE SEQUENCE [LARGE SCALE GENOMIC DNA]</scope>
    <source>
        <strain evidence="13 14">CTT3</strain>
    </source>
</reference>
<feature type="binding site" evidence="11">
    <location>
        <position position="46"/>
    </location>
    <ligand>
        <name>NADP(+)</name>
        <dbReference type="ChEBI" id="CHEBI:58349"/>
    </ligand>
</feature>
<evidence type="ECO:0000256" key="9">
    <source>
        <dbReference type="ARBA" id="ARBA00023141"/>
    </source>
</evidence>
<dbReference type="PIRSF" id="PIRSF001456">
    <property type="entry name" value="Chorismate_synth"/>
    <property type="match status" value="1"/>
</dbReference>
<evidence type="ECO:0000256" key="4">
    <source>
        <dbReference type="ARBA" id="ARBA00022605"/>
    </source>
</evidence>
<dbReference type="PROSITE" id="PS00788">
    <property type="entry name" value="CHORISMATE_SYNTHASE_2"/>
    <property type="match status" value="1"/>
</dbReference>
<comment type="cofactor">
    <cofactor evidence="11 12">
        <name>FMNH2</name>
        <dbReference type="ChEBI" id="CHEBI:57618"/>
    </cofactor>
    <text evidence="11 12">Reduced FMN (FMNH(2)).</text>
</comment>
<evidence type="ECO:0000256" key="8">
    <source>
        <dbReference type="ARBA" id="ARBA00022857"/>
    </source>
</evidence>
<keyword evidence="9 11" id="KW-0057">Aromatic amino acid biosynthesis</keyword>
<evidence type="ECO:0000256" key="1">
    <source>
        <dbReference type="ARBA" id="ARBA00005044"/>
    </source>
</evidence>
<dbReference type="PANTHER" id="PTHR21085:SF0">
    <property type="entry name" value="CHORISMATE SYNTHASE"/>
    <property type="match status" value="1"/>
</dbReference>
<evidence type="ECO:0000256" key="6">
    <source>
        <dbReference type="ARBA" id="ARBA00022643"/>
    </source>
</evidence>
<dbReference type="CDD" id="cd07304">
    <property type="entry name" value="Chorismate_synthase"/>
    <property type="match status" value="1"/>
</dbReference>
<evidence type="ECO:0000256" key="11">
    <source>
        <dbReference type="HAMAP-Rule" id="MF_00300"/>
    </source>
</evidence>
<feature type="binding site" evidence="11">
    <location>
        <begin position="248"/>
        <end position="249"/>
    </location>
    <ligand>
        <name>FMN</name>
        <dbReference type="ChEBI" id="CHEBI:58210"/>
    </ligand>
</feature>
<dbReference type="AlphaFoldDB" id="A0A419T9W1"/>
<keyword evidence="10 11" id="KW-0456">Lyase</keyword>
<dbReference type="Proteomes" id="UP000284177">
    <property type="component" value="Unassembled WGS sequence"/>
</dbReference>
<keyword evidence="6 11" id="KW-0288">FMN</keyword>
<protein>
    <recommendedName>
        <fullName evidence="3 11">Chorismate synthase</fullName>
        <shortName evidence="11">CS</shortName>
        <ecNumber evidence="3 11">4.2.3.5</ecNumber>
    </recommendedName>
    <alternativeName>
        <fullName evidence="11">5-enolpyruvylshikimate-3-phosphate phospholyase</fullName>
    </alternativeName>
</protein>
<evidence type="ECO:0000256" key="7">
    <source>
        <dbReference type="ARBA" id="ARBA00022827"/>
    </source>
</evidence>
<comment type="subunit">
    <text evidence="11">Homotetramer.</text>
</comment>
<keyword evidence="5 11" id="KW-0285">Flavoprotein</keyword>
<dbReference type="GO" id="GO:0005829">
    <property type="term" value="C:cytosol"/>
    <property type="evidence" value="ECO:0007669"/>
    <property type="project" value="TreeGrafter"/>
</dbReference>
<evidence type="ECO:0000313" key="13">
    <source>
        <dbReference type="EMBL" id="RKD34274.1"/>
    </source>
</evidence>
<dbReference type="Pfam" id="PF01264">
    <property type="entry name" value="Chorismate_synt"/>
    <property type="match status" value="1"/>
</dbReference>
<dbReference type="RefSeq" id="WP_120165990.1">
    <property type="nucleotide sequence ID" value="NZ_MCIB01000001.1"/>
</dbReference>
<comment type="function">
    <text evidence="11">Catalyzes the anti-1,4-elimination of the C-3 phosphate and the C-6 proR hydrogen from 5-enolpyruvylshikimate-3-phosphate (EPSP) to yield chorismate, which is the branch point compound that serves as the starting substrate for the three terminal pathways of aromatic amino acid biosynthesis. This reaction introduces a second double bond into the aromatic ring system.</text>
</comment>
<organism evidence="13 14">
    <name type="scientific">Thermohalobacter berrensis</name>
    <dbReference type="NCBI Taxonomy" id="99594"/>
    <lineage>
        <taxon>Bacteria</taxon>
        <taxon>Bacillati</taxon>
        <taxon>Bacillota</taxon>
        <taxon>Tissierellia</taxon>
        <taxon>Tissierellales</taxon>
        <taxon>Thermohalobacteraceae</taxon>
        <taxon>Thermohalobacter</taxon>
    </lineage>
</organism>
<keyword evidence="14" id="KW-1185">Reference proteome</keyword>
<evidence type="ECO:0000256" key="10">
    <source>
        <dbReference type="ARBA" id="ARBA00023239"/>
    </source>
</evidence>
<feature type="binding site" evidence="11">
    <location>
        <position position="332"/>
    </location>
    <ligand>
        <name>FMN</name>
        <dbReference type="ChEBI" id="CHEBI:58210"/>
    </ligand>
</feature>
<dbReference type="NCBIfam" id="TIGR00033">
    <property type="entry name" value="aroC"/>
    <property type="match status" value="1"/>
</dbReference>
<proteinExistence type="inferred from homology"/>
<feature type="binding site" evidence="11">
    <location>
        <begin position="129"/>
        <end position="131"/>
    </location>
    <ligand>
        <name>FMN</name>
        <dbReference type="ChEBI" id="CHEBI:58210"/>
    </ligand>
</feature>
<comment type="similarity">
    <text evidence="2 11 12">Belongs to the chorismate synthase family.</text>
</comment>
<dbReference type="FunFam" id="3.60.150.10:FF:000002">
    <property type="entry name" value="Chorismate synthase"/>
    <property type="match status" value="1"/>
</dbReference>
<dbReference type="GO" id="GO:0008652">
    <property type="term" value="P:amino acid biosynthetic process"/>
    <property type="evidence" value="ECO:0007669"/>
    <property type="project" value="UniProtKB-KW"/>
</dbReference>
<keyword evidence="7 11" id="KW-0274">FAD</keyword>
<dbReference type="GO" id="GO:0010181">
    <property type="term" value="F:FMN binding"/>
    <property type="evidence" value="ECO:0007669"/>
    <property type="project" value="TreeGrafter"/>
</dbReference>
<feature type="binding site" evidence="11">
    <location>
        <begin position="306"/>
        <end position="310"/>
    </location>
    <ligand>
        <name>FMN</name>
        <dbReference type="ChEBI" id="CHEBI:58210"/>
    </ligand>
</feature>
<feature type="binding site" evidence="11">
    <location>
        <position position="291"/>
    </location>
    <ligand>
        <name>FMN</name>
        <dbReference type="ChEBI" id="CHEBI:58210"/>
    </ligand>
</feature>
<dbReference type="EC" id="4.2.3.5" evidence="3 11"/>
<accession>A0A419T9W1</accession>
<dbReference type="UniPathway" id="UPA00053">
    <property type="reaction ID" value="UER00090"/>
</dbReference>
<dbReference type="HAMAP" id="MF_00300">
    <property type="entry name" value="Chorismate_synth"/>
    <property type="match status" value="1"/>
</dbReference>
<evidence type="ECO:0000256" key="2">
    <source>
        <dbReference type="ARBA" id="ARBA00008014"/>
    </source>
</evidence>
<dbReference type="SUPFAM" id="SSF103263">
    <property type="entry name" value="Chorismate synthase, AroC"/>
    <property type="match status" value="1"/>
</dbReference>
<dbReference type="InterPro" id="IPR035904">
    <property type="entry name" value="Chorismate_synth_AroC_sf"/>
</dbReference>
<evidence type="ECO:0000256" key="12">
    <source>
        <dbReference type="RuleBase" id="RU000605"/>
    </source>
</evidence>
<dbReference type="GO" id="GO:0009073">
    <property type="term" value="P:aromatic amino acid family biosynthetic process"/>
    <property type="evidence" value="ECO:0007669"/>
    <property type="project" value="UniProtKB-KW"/>
</dbReference>
<dbReference type="PANTHER" id="PTHR21085">
    <property type="entry name" value="CHORISMATE SYNTHASE"/>
    <property type="match status" value="1"/>
</dbReference>
<comment type="catalytic activity">
    <reaction evidence="11 12">
        <text>5-O-(1-carboxyvinyl)-3-phosphoshikimate = chorismate + phosphate</text>
        <dbReference type="Rhea" id="RHEA:21020"/>
        <dbReference type="ChEBI" id="CHEBI:29748"/>
        <dbReference type="ChEBI" id="CHEBI:43474"/>
        <dbReference type="ChEBI" id="CHEBI:57701"/>
        <dbReference type="EC" id="4.2.3.5"/>
    </reaction>
</comment>
<keyword evidence="4 11" id="KW-0028">Amino-acid biosynthesis</keyword>